<feature type="transmembrane region" description="Helical" evidence="1">
    <location>
        <begin position="12"/>
        <end position="33"/>
    </location>
</feature>
<dbReference type="Pfam" id="PF08239">
    <property type="entry name" value="SH3_3"/>
    <property type="match status" value="1"/>
</dbReference>
<dbReference type="PROSITE" id="PS51781">
    <property type="entry name" value="SH3B"/>
    <property type="match status" value="1"/>
</dbReference>
<dbReference type="GO" id="GO:0008745">
    <property type="term" value="F:N-acetylmuramoyl-L-alanine amidase activity"/>
    <property type="evidence" value="ECO:0007669"/>
    <property type="project" value="InterPro"/>
</dbReference>
<dbReference type="Gene3D" id="2.60.40.10">
    <property type="entry name" value="Immunoglobulins"/>
    <property type="match status" value="1"/>
</dbReference>
<dbReference type="AlphaFoldDB" id="A0A0G0BZ46"/>
<dbReference type="InterPro" id="IPR013783">
    <property type="entry name" value="Ig-like_fold"/>
</dbReference>
<comment type="caution">
    <text evidence="3">The sequence shown here is derived from an EMBL/GenBank/DDBJ whole genome shotgun (WGS) entry which is preliminary data.</text>
</comment>
<keyword evidence="1" id="KW-0812">Transmembrane</keyword>
<protein>
    <submittedName>
        <fullName evidence="3">N-acetylmuramoyl-L-alanine amidase family 2</fullName>
    </submittedName>
</protein>
<dbReference type="InterPro" id="IPR036505">
    <property type="entry name" value="Amidase/PGRP_sf"/>
</dbReference>
<organism evidence="3 4">
    <name type="scientific">candidate division CPR3 bacterium GW2011_GWF2_35_18</name>
    <dbReference type="NCBI Taxonomy" id="1618350"/>
    <lineage>
        <taxon>Bacteria</taxon>
        <taxon>Bacteria division CPR3</taxon>
    </lineage>
</organism>
<dbReference type="InterPro" id="IPR013229">
    <property type="entry name" value="PEGA"/>
</dbReference>
<evidence type="ECO:0000313" key="4">
    <source>
        <dbReference type="Proteomes" id="UP000034581"/>
    </source>
</evidence>
<feature type="domain" description="SH3b" evidence="2">
    <location>
        <begin position="475"/>
        <end position="541"/>
    </location>
</feature>
<dbReference type="Gene3D" id="3.40.80.10">
    <property type="entry name" value="Peptidoglycan recognition protein-like"/>
    <property type="match status" value="1"/>
</dbReference>
<evidence type="ECO:0000313" key="3">
    <source>
        <dbReference type="EMBL" id="KKP69106.1"/>
    </source>
</evidence>
<dbReference type="SMART" id="SM00287">
    <property type="entry name" value="SH3b"/>
    <property type="match status" value="1"/>
</dbReference>
<dbReference type="Pfam" id="PF08308">
    <property type="entry name" value="PEGA"/>
    <property type="match status" value="2"/>
</dbReference>
<dbReference type="Proteomes" id="UP000034581">
    <property type="component" value="Unassembled WGS sequence"/>
</dbReference>
<dbReference type="Gene3D" id="2.30.30.40">
    <property type="entry name" value="SH3 Domains"/>
    <property type="match status" value="1"/>
</dbReference>
<evidence type="ECO:0000259" key="2">
    <source>
        <dbReference type="PROSITE" id="PS51781"/>
    </source>
</evidence>
<dbReference type="InterPro" id="IPR003646">
    <property type="entry name" value="SH3-like_bac-type"/>
</dbReference>
<dbReference type="PANTHER" id="PTHR36194">
    <property type="entry name" value="S-LAYER-LIKE PROTEIN"/>
    <property type="match status" value="1"/>
</dbReference>
<dbReference type="STRING" id="1618350.UR67_C0009G0033"/>
<proteinExistence type="predicted"/>
<evidence type="ECO:0000256" key="1">
    <source>
        <dbReference type="SAM" id="Phobius"/>
    </source>
</evidence>
<sequence length="541" mass="61372">MKISEYQSKKKNFSTLILIFVIIIFSAFAYLLWITVGNKLFQTTTLKIESGRSEVKVKIDSKDKGKTPLSLNNISVGKHFVELYREEPFYSNWGQNVTFASGIEPYINREIGPSSNFSAGEVVYFKKDESGFSFVSSPEEVSVIINNRDIGLTPLFLPSYAEGNYEVTFVKEGYQGRKITLKVKSGFSTHVSIDLFQIPEKDNPEILRQTEITNYPQPENIITREIWKADEGLKQNIQLTYASLSKISLYDLSVSDEMLFNNPKTWVKGLYYYEVSYLGKSDLEWHYLIDREGVIYEGKAGGFEVAILGQEGLLRVGYLGKSEEGLTEKAQIAYTLLSNDQEKALYYKANIKESNTADTQELEATKIKSFGIVYKNLGDSIWYDRSPKKVFLKSENAESVFFNSSDWVDKSIVKILPTAFVSKDQDVRFDFTILAPNEDGEKFENFALYVEKNEEFQKIEGSEFTVKIKVTGGVQKMVLIKDTGTGYLNVRDKAGLSGGIIDRVTPGEKYLFVEEVSGWVKIKLKNGVEGWVSSQFTERVN</sequence>
<dbReference type="PANTHER" id="PTHR36194:SF1">
    <property type="entry name" value="S-LAYER-LIKE PROTEIN"/>
    <property type="match status" value="1"/>
</dbReference>
<accession>A0A0G0BZ46</accession>
<keyword evidence="1" id="KW-0472">Membrane</keyword>
<dbReference type="GO" id="GO:0009253">
    <property type="term" value="P:peptidoglycan catabolic process"/>
    <property type="evidence" value="ECO:0007669"/>
    <property type="project" value="InterPro"/>
</dbReference>
<name>A0A0G0BZ46_UNCC3</name>
<reference evidence="3 4" key="1">
    <citation type="journal article" date="2015" name="Nature">
        <title>rRNA introns, odd ribosomes, and small enigmatic genomes across a large radiation of phyla.</title>
        <authorList>
            <person name="Brown C.T."/>
            <person name="Hug L.A."/>
            <person name="Thomas B.C."/>
            <person name="Sharon I."/>
            <person name="Castelle C.J."/>
            <person name="Singh A."/>
            <person name="Wilkins M.J."/>
            <person name="Williams K.H."/>
            <person name="Banfield J.F."/>
        </authorList>
    </citation>
    <scope>NUCLEOTIDE SEQUENCE [LARGE SCALE GENOMIC DNA]</scope>
</reference>
<dbReference type="SUPFAM" id="SSF55846">
    <property type="entry name" value="N-acetylmuramoyl-L-alanine amidase-like"/>
    <property type="match status" value="1"/>
</dbReference>
<gene>
    <name evidence="3" type="ORF">UR67_C0009G0033</name>
</gene>
<keyword evidence="1" id="KW-1133">Transmembrane helix</keyword>
<dbReference type="EMBL" id="LBQB01000009">
    <property type="protein sequence ID" value="KKP69106.1"/>
    <property type="molecule type" value="Genomic_DNA"/>
</dbReference>